<proteinExistence type="predicted"/>
<accession>A0ABX7SKB0</accession>
<dbReference type="RefSeq" id="WP_207824468.1">
    <property type="nucleotide sequence ID" value="NZ_CP062006.1"/>
</dbReference>
<evidence type="ECO:0008006" key="3">
    <source>
        <dbReference type="Google" id="ProtNLM"/>
    </source>
</evidence>
<evidence type="ECO:0000313" key="2">
    <source>
        <dbReference type="Proteomes" id="UP000663942"/>
    </source>
</evidence>
<name>A0ABX7SKB0_9CAUL</name>
<protein>
    <recommendedName>
        <fullName evidence="3">PilZ domain-containing protein</fullName>
    </recommendedName>
</protein>
<reference evidence="1 2" key="1">
    <citation type="submission" date="2020-09" db="EMBL/GenBank/DDBJ databases">
        <title>Brevundimonas sp. LVF1 isolated from an oligotrophic pond in Goettingen, Germany.</title>
        <authorList>
            <person name="Friedrich I."/>
            <person name="Klassen A."/>
            <person name="Neubauer H."/>
            <person name="Schneider D."/>
            <person name="Hertel R."/>
            <person name="Daniel R."/>
        </authorList>
    </citation>
    <scope>NUCLEOTIDE SEQUENCE [LARGE SCALE GENOMIC DNA]</scope>
    <source>
        <strain evidence="1 2">LVF1</strain>
    </source>
</reference>
<gene>
    <name evidence="1" type="ORF">IFE19_17270</name>
</gene>
<dbReference type="Proteomes" id="UP000663942">
    <property type="component" value="Chromosome"/>
</dbReference>
<sequence length="134" mass="14266">MTDALAPITLPALGPGPEYKSLAVWLPQLFMETVRAGSRTIEGRTFVDCLIEGPAVLLAVEGCHFDDCNLGDADGDPRTLMLAPQAPRQVVGPIPFRNCRFIGCQFLGVGFTGSPEFLASMTQALTSPQTEAGQ</sequence>
<dbReference type="EMBL" id="CP062006">
    <property type="protein sequence ID" value="QTC87794.1"/>
    <property type="molecule type" value="Genomic_DNA"/>
</dbReference>
<keyword evidence="2" id="KW-1185">Reference proteome</keyword>
<organism evidence="1 2">
    <name type="scientific">Brevundimonas pondensis</name>
    <dbReference type="NCBI Taxonomy" id="2774189"/>
    <lineage>
        <taxon>Bacteria</taxon>
        <taxon>Pseudomonadati</taxon>
        <taxon>Pseudomonadota</taxon>
        <taxon>Alphaproteobacteria</taxon>
        <taxon>Caulobacterales</taxon>
        <taxon>Caulobacteraceae</taxon>
        <taxon>Brevundimonas</taxon>
    </lineage>
</organism>
<evidence type="ECO:0000313" key="1">
    <source>
        <dbReference type="EMBL" id="QTC87794.1"/>
    </source>
</evidence>